<organism evidence="14 15">
    <name type="scientific">Paraliobacillus quinghaiensis</name>
    <dbReference type="NCBI Taxonomy" id="470815"/>
    <lineage>
        <taxon>Bacteria</taxon>
        <taxon>Bacillati</taxon>
        <taxon>Bacillota</taxon>
        <taxon>Bacilli</taxon>
        <taxon>Bacillales</taxon>
        <taxon>Bacillaceae</taxon>
        <taxon>Paraliobacillus</taxon>
    </lineage>
</organism>
<gene>
    <name evidence="14" type="ORF">GCM10011351_01160</name>
</gene>
<dbReference type="FunFam" id="3.40.50.2000:FF:000003">
    <property type="entry name" value="Alpha-1,4 glucan phosphorylase"/>
    <property type="match status" value="1"/>
</dbReference>
<comment type="subcellular location">
    <subcellularLocation>
        <location evidence="3">Cytoplasm</location>
    </subcellularLocation>
</comment>
<keyword evidence="5" id="KW-0963">Cytoplasm</keyword>
<dbReference type="Proteomes" id="UP000618460">
    <property type="component" value="Unassembled WGS sequence"/>
</dbReference>
<dbReference type="FunFam" id="3.40.50.2000:FF:000153">
    <property type="entry name" value="Alpha-1,4 glucan phosphorylase"/>
    <property type="match status" value="1"/>
</dbReference>
<evidence type="ECO:0000256" key="13">
    <source>
        <dbReference type="RuleBase" id="RU000587"/>
    </source>
</evidence>
<dbReference type="GO" id="GO:0005737">
    <property type="term" value="C:cytoplasm"/>
    <property type="evidence" value="ECO:0007669"/>
    <property type="project" value="UniProtKB-SubCell"/>
</dbReference>
<comment type="similarity">
    <text evidence="4 13">Belongs to the glycogen phosphorylase family.</text>
</comment>
<protein>
    <recommendedName>
        <fullName evidence="13">Alpha-1,4 glucan phosphorylase</fullName>
        <ecNumber evidence="13">2.4.1.1</ecNumber>
    </recommendedName>
</protein>
<dbReference type="PROSITE" id="PS00102">
    <property type="entry name" value="PHOSPHORYLASE"/>
    <property type="match status" value="1"/>
</dbReference>
<dbReference type="Gene3D" id="3.40.50.2000">
    <property type="entry name" value="Glycogen Phosphorylase B"/>
    <property type="match status" value="2"/>
</dbReference>
<dbReference type="SUPFAM" id="SSF53756">
    <property type="entry name" value="UDP-Glycosyltransferase/glycogen phosphorylase"/>
    <property type="match status" value="1"/>
</dbReference>
<keyword evidence="15" id="KW-1185">Reference proteome</keyword>
<dbReference type="InterPro" id="IPR035090">
    <property type="entry name" value="Pyridoxal_P_attach_site"/>
</dbReference>
<reference evidence="14" key="1">
    <citation type="journal article" date="2014" name="Int. J. Syst. Evol. Microbiol.">
        <title>Complete genome sequence of Corynebacterium casei LMG S-19264T (=DSM 44701T), isolated from a smear-ripened cheese.</title>
        <authorList>
            <consortium name="US DOE Joint Genome Institute (JGI-PGF)"/>
            <person name="Walter F."/>
            <person name="Albersmeier A."/>
            <person name="Kalinowski J."/>
            <person name="Ruckert C."/>
        </authorList>
    </citation>
    <scope>NUCLEOTIDE SEQUENCE</scope>
    <source>
        <strain evidence="14">CGMCC 1.6333</strain>
    </source>
</reference>
<dbReference type="Pfam" id="PF00343">
    <property type="entry name" value="Phosphorylase"/>
    <property type="match status" value="1"/>
</dbReference>
<dbReference type="InterPro" id="IPR011833">
    <property type="entry name" value="Glycg_phsphrylas"/>
</dbReference>
<keyword evidence="6" id="KW-0021">Allosteric enzyme</keyword>
<evidence type="ECO:0000256" key="12">
    <source>
        <dbReference type="PIRSR" id="PIRSR000460-1"/>
    </source>
</evidence>
<dbReference type="GO" id="GO:0008184">
    <property type="term" value="F:glycogen phosphorylase activity"/>
    <property type="evidence" value="ECO:0007669"/>
    <property type="project" value="InterPro"/>
</dbReference>
<dbReference type="PIRSF" id="PIRSF000460">
    <property type="entry name" value="Pprylas_GlgP"/>
    <property type="match status" value="1"/>
</dbReference>
<dbReference type="NCBIfam" id="TIGR02093">
    <property type="entry name" value="P_ylase"/>
    <property type="match status" value="1"/>
</dbReference>
<comment type="caution">
    <text evidence="14">The sequence shown here is derived from an EMBL/GenBank/DDBJ whole genome shotgun (WGS) entry which is preliminary data.</text>
</comment>
<dbReference type="PANTHER" id="PTHR11468">
    <property type="entry name" value="GLYCOGEN PHOSPHORYLASE"/>
    <property type="match status" value="1"/>
</dbReference>
<evidence type="ECO:0000256" key="6">
    <source>
        <dbReference type="ARBA" id="ARBA00022533"/>
    </source>
</evidence>
<evidence type="ECO:0000256" key="11">
    <source>
        <dbReference type="ARBA" id="ARBA00025174"/>
    </source>
</evidence>
<dbReference type="PANTHER" id="PTHR11468:SF3">
    <property type="entry name" value="GLYCOGEN PHOSPHORYLASE, LIVER FORM"/>
    <property type="match status" value="1"/>
</dbReference>
<name>A0A917WNP1_9BACI</name>
<keyword evidence="10 13" id="KW-0119">Carbohydrate metabolism</keyword>
<evidence type="ECO:0000256" key="5">
    <source>
        <dbReference type="ARBA" id="ARBA00022490"/>
    </source>
</evidence>
<dbReference type="GO" id="GO:0005980">
    <property type="term" value="P:glycogen catabolic process"/>
    <property type="evidence" value="ECO:0007669"/>
    <property type="project" value="TreeGrafter"/>
</dbReference>
<dbReference type="InterPro" id="IPR000811">
    <property type="entry name" value="Glyco_trans_35"/>
</dbReference>
<comment type="catalytic activity">
    <reaction evidence="1 13">
        <text>[(1-&gt;4)-alpha-D-glucosyl](n) + phosphate = [(1-&gt;4)-alpha-D-glucosyl](n-1) + alpha-D-glucose 1-phosphate</text>
        <dbReference type="Rhea" id="RHEA:41732"/>
        <dbReference type="Rhea" id="RHEA-COMP:9584"/>
        <dbReference type="Rhea" id="RHEA-COMP:9586"/>
        <dbReference type="ChEBI" id="CHEBI:15444"/>
        <dbReference type="ChEBI" id="CHEBI:43474"/>
        <dbReference type="ChEBI" id="CHEBI:58601"/>
        <dbReference type="EC" id="2.4.1.1"/>
    </reaction>
</comment>
<reference evidence="14" key="2">
    <citation type="submission" date="2020-09" db="EMBL/GenBank/DDBJ databases">
        <authorList>
            <person name="Sun Q."/>
            <person name="Zhou Y."/>
        </authorList>
    </citation>
    <scope>NUCLEOTIDE SEQUENCE</scope>
    <source>
        <strain evidence="14">CGMCC 1.6333</strain>
    </source>
</reference>
<evidence type="ECO:0000256" key="2">
    <source>
        <dbReference type="ARBA" id="ARBA00001933"/>
    </source>
</evidence>
<dbReference type="AlphaFoldDB" id="A0A917WNP1"/>
<dbReference type="EMBL" id="BMLG01000001">
    <property type="protein sequence ID" value="GGM19108.1"/>
    <property type="molecule type" value="Genomic_DNA"/>
</dbReference>
<evidence type="ECO:0000256" key="8">
    <source>
        <dbReference type="ARBA" id="ARBA00022679"/>
    </source>
</evidence>
<sequence>MTKPTVDKFVEMIKQKMETMYAKKIEDATPNEVYYALSSLVSEILNKDWLHTDEKYDQRQPKQVYYLSMEFLIGRLLESNLLNMGLREICNESLKQLNFSPEDIYNEENDPGLGNGGLGRLAACFLDSLATLNYPGHGFGIRYRYGMFEQRFINGYQTELPDYWLKNPYAWETRKADEAIELHFGGSVHMFERNDGKLEFKYQNTDKVLAVPYDVPIVGYHNKLVNTLRLWNAEPINRTDQPADDSSYYKHLKNNHAIEQISSMLYPDDSNDDGKRLRIKQQYFLVASSLRTIVNNYKKNTRESLIHLPKKVVIQINDTHPSLAIPELMRMLMDEEGFSWEHAWQITTNVFAYTNHTIMSEALEKWPVKMIQSLLPRLYMIIDEINERFCQNIWFDHPELRDKIPGMAIIAHDQIHMAHLAIVGSFSVNGVAKLHSDILKKQEMKNFYNLYPNRFNNKTNGITHRRWLLMSNPRLADVISETIGQRWIQRPRELTHLLRHTKDNTLLEKLSQVKKKNKRNLAEYIHETTGILVDENSIFDVQIKRLHEYKRQLLNIFHVIYLYNELKDNPSLDITPRTFIFAAKAAPSYYFAKEVIKLINTVASVVNHDPTIQDKIKVIFLENYNTSLAEKIIPAADVSEQISTAGKEASGTGNMKMMMNGALTIGTLDGANIEIKNQVGDSNIFIFGLHAEEVYNYYQDGSYSPNEIYQNDERITQIMDQLRSGAFGHDVEFTDIYYHLLSTNDPYFILKDFESYVETQQQVDRIYRDQNKWLSKSLINIAHSGKFSSDRTIQEYATGIWKLQKQYF</sequence>
<evidence type="ECO:0000313" key="14">
    <source>
        <dbReference type="EMBL" id="GGM19108.1"/>
    </source>
</evidence>
<dbReference type="OrthoDB" id="9760804at2"/>
<comment type="function">
    <text evidence="13">Allosteric enzyme that catalyzes the rate-limiting step in glycogen catabolism, the phosphorolytic cleavage of glycogen to produce glucose-1-phosphate, and plays a central role in maintaining cellular and organismal glucose homeostasis.</text>
</comment>
<dbReference type="CDD" id="cd04300">
    <property type="entry name" value="GT35_Glycogen_Phosphorylase"/>
    <property type="match status" value="1"/>
</dbReference>
<dbReference type="RefSeq" id="WP_117152666.1">
    <property type="nucleotide sequence ID" value="NZ_BMLG01000001.1"/>
</dbReference>
<evidence type="ECO:0000256" key="10">
    <source>
        <dbReference type="ARBA" id="ARBA00023277"/>
    </source>
</evidence>
<keyword evidence="8 13" id="KW-0808">Transferase</keyword>
<comment type="cofactor">
    <cofactor evidence="2 13">
        <name>pyridoxal 5'-phosphate</name>
        <dbReference type="ChEBI" id="CHEBI:597326"/>
    </cofactor>
</comment>
<feature type="modified residue" description="N6-(pyridoxal phosphate)lysine" evidence="12">
    <location>
        <position position="656"/>
    </location>
</feature>
<dbReference type="EC" id="2.4.1.1" evidence="13"/>
<accession>A0A917WNP1</accession>
<evidence type="ECO:0000256" key="1">
    <source>
        <dbReference type="ARBA" id="ARBA00001275"/>
    </source>
</evidence>
<evidence type="ECO:0000256" key="3">
    <source>
        <dbReference type="ARBA" id="ARBA00004496"/>
    </source>
</evidence>
<keyword evidence="7 13" id="KW-0328">Glycosyltransferase</keyword>
<keyword evidence="9 12" id="KW-0663">Pyridoxal phosphate</keyword>
<evidence type="ECO:0000256" key="4">
    <source>
        <dbReference type="ARBA" id="ARBA00006047"/>
    </source>
</evidence>
<evidence type="ECO:0000256" key="9">
    <source>
        <dbReference type="ARBA" id="ARBA00022898"/>
    </source>
</evidence>
<evidence type="ECO:0000256" key="7">
    <source>
        <dbReference type="ARBA" id="ARBA00022676"/>
    </source>
</evidence>
<evidence type="ECO:0000313" key="15">
    <source>
        <dbReference type="Proteomes" id="UP000618460"/>
    </source>
</evidence>
<dbReference type="GO" id="GO:0030170">
    <property type="term" value="F:pyridoxal phosphate binding"/>
    <property type="evidence" value="ECO:0007669"/>
    <property type="project" value="InterPro"/>
</dbReference>
<proteinExistence type="inferred from homology"/>
<comment type="function">
    <text evidence="11">Phosphorylase is an important allosteric enzyme in carbohydrate metabolism. Enzymes from different sources differ in their regulatory mechanisms and in their natural substrates. However, all known phosphorylases share catalytic and structural properties.</text>
</comment>